<dbReference type="EMBL" id="JACHDZ010000004">
    <property type="protein sequence ID" value="MBB5344978.1"/>
    <property type="molecule type" value="Genomic_DNA"/>
</dbReference>
<comment type="caution">
    <text evidence="1">The sequence shown here is derived from an EMBL/GenBank/DDBJ whole genome shotgun (WGS) entry which is preliminary data.</text>
</comment>
<sequence length="39" mass="4202">MQKLAIDVTPGPLKPVGFKIGIGFQEAALARICDDEDDE</sequence>
<evidence type="ECO:0000313" key="1">
    <source>
        <dbReference type="EMBL" id="MBB5344978.1"/>
    </source>
</evidence>
<dbReference type="AlphaFoldDB" id="A0A7W8J965"/>
<name>A0A7W8J965_9BACT</name>
<organism evidence="1 2">
    <name type="scientific">Tunturiibacter lichenicola</name>
    <dbReference type="NCBI Taxonomy" id="2051959"/>
    <lineage>
        <taxon>Bacteria</taxon>
        <taxon>Pseudomonadati</taxon>
        <taxon>Acidobacteriota</taxon>
        <taxon>Terriglobia</taxon>
        <taxon>Terriglobales</taxon>
        <taxon>Acidobacteriaceae</taxon>
        <taxon>Tunturiibacter</taxon>
    </lineage>
</organism>
<reference evidence="1 2" key="1">
    <citation type="submission" date="2020-08" db="EMBL/GenBank/DDBJ databases">
        <title>Genomic Encyclopedia of Type Strains, Phase IV (KMG-V): Genome sequencing to study the core and pangenomes of soil and plant-associated prokaryotes.</title>
        <authorList>
            <person name="Whitman W."/>
        </authorList>
    </citation>
    <scope>NUCLEOTIDE SEQUENCE [LARGE SCALE GENOMIC DNA]</scope>
    <source>
        <strain evidence="1 2">M8US30</strain>
    </source>
</reference>
<gene>
    <name evidence="1" type="ORF">HDF10_002964</name>
</gene>
<protein>
    <submittedName>
        <fullName evidence="1">Uncharacterized protein</fullName>
    </submittedName>
</protein>
<accession>A0A7W8J965</accession>
<proteinExistence type="predicted"/>
<dbReference type="Proteomes" id="UP000569092">
    <property type="component" value="Unassembled WGS sequence"/>
</dbReference>
<evidence type="ECO:0000313" key="2">
    <source>
        <dbReference type="Proteomes" id="UP000569092"/>
    </source>
</evidence>